<dbReference type="Proteomes" id="UP000660801">
    <property type="component" value="Unassembled WGS sequence"/>
</dbReference>
<evidence type="ECO:0008006" key="3">
    <source>
        <dbReference type="Google" id="ProtNLM"/>
    </source>
</evidence>
<sequence>MNNIFSYLEDIQHHHIYDVPFNALDCLILTELTYLDYKELVPQAIDQEIRLSDLADYEYSESLITHTKNRIQLFQEVTTAKRYKNLKLFAYQEDLDMEVEKQFAALTYKLKPDTYVIAFRGTDDSIIGWKEDFQMTYLSQIPAQKTATAYVEKVMTAYPEGQFILTGHSKGGNLAAYAASQISPALQDRITDIYSYDAPGLNRSVTQSFGYERISHLIRRYIPQGSLIGMMLDVPEQASIVKSTALFGLAQHNTFSWVVEGHEFLLLDTLNPDSIQVDQTLKNWVAGVSDEELKAFFDVFFGLILDAEITSINQLFKASELKKVSQILDNAKNLPDYQKEMLERLIQLLISMRYQAFLGSFKSFSFPSLFETNDTNELPKN</sequence>
<dbReference type="EMBL" id="BMJN01000017">
    <property type="protein sequence ID" value="GGE31960.1"/>
    <property type="molecule type" value="Genomic_DNA"/>
</dbReference>
<dbReference type="InterPro" id="IPR029058">
    <property type="entry name" value="AB_hydrolase_fold"/>
</dbReference>
<dbReference type="AlphaFoldDB" id="A0A917EEI1"/>
<dbReference type="Pfam" id="PF11187">
    <property type="entry name" value="Mbeg1-like"/>
    <property type="match status" value="1"/>
</dbReference>
<evidence type="ECO:0000313" key="2">
    <source>
        <dbReference type="Proteomes" id="UP000660801"/>
    </source>
</evidence>
<dbReference type="Gene3D" id="3.40.50.1820">
    <property type="entry name" value="alpha/beta hydrolase"/>
    <property type="match status" value="1"/>
</dbReference>
<accession>A0A917EEI1</accession>
<reference evidence="1" key="2">
    <citation type="submission" date="2020-09" db="EMBL/GenBank/DDBJ databases">
        <authorList>
            <person name="Sun Q."/>
            <person name="Zhou Y."/>
        </authorList>
    </citation>
    <scope>NUCLEOTIDE SEQUENCE</scope>
    <source>
        <strain evidence="1">CGMCC 1.15533</strain>
    </source>
</reference>
<dbReference type="OrthoDB" id="9769481at2"/>
<name>A0A917EEI1_9STRE</name>
<dbReference type="SUPFAM" id="SSF53474">
    <property type="entry name" value="alpha/beta-Hydrolases"/>
    <property type="match status" value="1"/>
</dbReference>
<gene>
    <name evidence="1" type="ORF">GCM10011510_11560</name>
</gene>
<keyword evidence="2" id="KW-1185">Reference proteome</keyword>
<comment type="caution">
    <text evidence="1">The sequence shown here is derived from an EMBL/GenBank/DDBJ whole genome shotgun (WGS) entry which is preliminary data.</text>
</comment>
<proteinExistence type="predicted"/>
<reference evidence="1" key="1">
    <citation type="journal article" date="2014" name="Int. J. Syst. Evol. Microbiol.">
        <title>Complete genome sequence of Corynebacterium casei LMG S-19264T (=DSM 44701T), isolated from a smear-ripened cheese.</title>
        <authorList>
            <consortium name="US DOE Joint Genome Institute (JGI-PGF)"/>
            <person name="Walter F."/>
            <person name="Albersmeier A."/>
            <person name="Kalinowski J."/>
            <person name="Ruckert C."/>
        </authorList>
    </citation>
    <scope>NUCLEOTIDE SEQUENCE</scope>
    <source>
        <strain evidence="1">CGMCC 1.15533</strain>
    </source>
</reference>
<organism evidence="1 2">
    <name type="scientific">Streptococcus himalayensis</name>
    <dbReference type="NCBI Taxonomy" id="1888195"/>
    <lineage>
        <taxon>Bacteria</taxon>
        <taxon>Bacillati</taxon>
        <taxon>Bacillota</taxon>
        <taxon>Bacilli</taxon>
        <taxon>Lactobacillales</taxon>
        <taxon>Streptococcaceae</taxon>
        <taxon>Streptococcus</taxon>
    </lineage>
</organism>
<protein>
    <recommendedName>
        <fullName evidence="3">Lipase</fullName>
    </recommendedName>
</protein>
<dbReference type="InterPro" id="IPR024499">
    <property type="entry name" value="Mbeg1-like"/>
</dbReference>
<evidence type="ECO:0000313" key="1">
    <source>
        <dbReference type="EMBL" id="GGE31960.1"/>
    </source>
</evidence>
<dbReference type="RefSeq" id="WP_068993734.1">
    <property type="nucleotide sequence ID" value="NZ_BMJN01000017.1"/>
</dbReference>